<organism evidence="2 3">
    <name type="scientific">Gonapodya prolifera (strain JEL478)</name>
    <name type="common">Monoblepharis prolifera</name>
    <dbReference type="NCBI Taxonomy" id="1344416"/>
    <lineage>
        <taxon>Eukaryota</taxon>
        <taxon>Fungi</taxon>
        <taxon>Fungi incertae sedis</taxon>
        <taxon>Chytridiomycota</taxon>
        <taxon>Chytridiomycota incertae sedis</taxon>
        <taxon>Monoblepharidomycetes</taxon>
        <taxon>Monoblepharidales</taxon>
        <taxon>Gonapodyaceae</taxon>
        <taxon>Gonapodya</taxon>
    </lineage>
</organism>
<dbReference type="AlphaFoldDB" id="A0A139AGD4"/>
<sequence length="356" mass="38286">MGGSVWNALWGGDGEGGDVEGGEIEDDTEAAKHVQNQGSNGRVEDGADGSCRASSLGRRSLRLTLAPPPSLLQHTPVFNAALFLPVYILLLTLGHTFTTYQHDTSEHWQTGVGEAVGVAAVRVVGASVLEVMAHPLATTISALVTALVLGLFFFQTALDVATAADATESASARVGYRSVRAGMVVYLDVINVYLAICNIFVLGRGAVMLGWWPWPNWCPLVCGLLQSENKLPAAQIYLPTNPSQGKKVSPALHIERFPLPRSQPYKQGKIEKLLTNNMGVTLIKPGGVKNSGSTSNNQSYIQRGLAVLGDGRMIRTSSTRPICNLVVPMFEVNLSATVQHEFELGVAFNRKQMNQY</sequence>
<keyword evidence="1" id="KW-1133">Transmembrane helix</keyword>
<dbReference type="EMBL" id="KQ965759">
    <property type="protein sequence ID" value="KXS15892.1"/>
    <property type="molecule type" value="Genomic_DNA"/>
</dbReference>
<evidence type="ECO:0000256" key="1">
    <source>
        <dbReference type="SAM" id="Phobius"/>
    </source>
</evidence>
<name>A0A139AGD4_GONPJ</name>
<proteinExistence type="predicted"/>
<protein>
    <submittedName>
        <fullName evidence="2">Uncharacterized protein</fullName>
    </submittedName>
</protein>
<dbReference type="Proteomes" id="UP000070544">
    <property type="component" value="Unassembled WGS sequence"/>
</dbReference>
<feature type="transmembrane region" description="Helical" evidence="1">
    <location>
        <begin position="185"/>
        <end position="212"/>
    </location>
</feature>
<gene>
    <name evidence="2" type="ORF">M427DRAFT_496381</name>
</gene>
<evidence type="ECO:0000313" key="3">
    <source>
        <dbReference type="Proteomes" id="UP000070544"/>
    </source>
</evidence>
<feature type="transmembrane region" description="Helical" evidence="1">
    <location>
        <begin position="77"/>
        <end position="100"/>
    </location>
</feature>
<keyword evidence="3" id="KW-1185">Reference proteome</keyword>
<evidence type="ECO:0000313" key="2">
    <source>
        <dbReference type="EMBL" id="KXS15892.1"/>
    </source>
</evidence>
<feature type="transmembrane region" description="Helical" evidence="1">
    <location>
        <begin position="139"/>
        <end position="164"/>
    </location>
</feature>
<accession>A0A139AGD4</accession>
<reference evidence="2 3" key="1">
    <citation type="journal article" date="2015" name="Genome Biol. Evol.">
        <title>Phylogenomic analyses indicate that early fungi evolved digesting cell walls of algal ancestors of land plants.</title>
        <authorList>
            <person name="Chang Y."/>
            <person name="Wang S."/>
            <person name="Sekimoto S."/>
            <person name="Aerts A.L."/>
            <person name="Choi C."/>
            <person name="Clum A."/>
            <person name="LaButti K.M."/>
            <person name="Lindquist E.A."/>
            <person name="Yee Ngan C."/>
            <person name="Ohm R.A."/>
            <person name="Salamov A.A."/>
            <person name="Grigoriev I.V."/>
            <person name="Spatafora J.W."/>
            <person name="Berbee M.L."/>
        </authorList>
    </citation>
    <scope>NUCLEOTIDE SEQUENCE [LARGE SCALE GENOMIC DNA]</scope>
    <source>
        <strain evidence="2 3">JEL478</strain>
    </source>
</reference>
<keyword evidence="1" id="KW-0472">Membrane</keyword>
<keyword evidence="1" id="KW-0812">Transmembrane</keyword>